<keyword evidence="3" id="KW-0813">Transport</keyword>
<accession>A0A444LM82</accession>
<keyword evidence="5" id="KW-0574">Periplasm</keyword>
<sequence>MRLSASHAVIAAFVLAAATAAPARAEETVVVAATGGAYEQSLRKSFFDDFTNATGIRVQVVTASAQEQITKLKAMNQVGAVTWDIAVLGDIEAHSNDVRAMTEDMGTFCQAFAERKDLLKGACDSSGAQLNSGLTYIVWDGDKLPNGGPTTWSELWDVKRFPGARTFPNFNDPWRVMAAALVADGVAPSDLFPLDIDRALRKLDALKPHINLWWKTGDASQQGYRAGEYVAGMVWQTRASVLLKEGRNLKFSLKEGVLVSDRATVVKGGPNKANALKLLNFIENSVDGMARHCTNLGCTPPSTAAMEKMSPEDQANMPIKPEIYASLIIPDFEWINANRPLMLDRWNTWLQK</sequence>
<dbReference type="Pfam" id="PF13416">
    <property type="entry name" value="SBP_bac_8"/>
    <property type="match status" value="1"/>
</dbReference>
<keyword evidence="4 6" id="KW-0732">Signal</keyword>
<dbReference type="GO" id="GO:0030976">
    <property type="term" value="F:thiamine pyrophosphate binding"/>
    <property type="evidence" value="ECO:0007669"/>
    <property type="project" value="TreeGrafter"/>
</dbReference>
<feature type="chain" id="PRO_5019055029" evidence="6">
    <location>
        <begin position="26"/>
        <end position="352"/>
    </location>
</feature>
<evidence type="ECO:0000313" key="7">
    <source>
        <dbReference type="EMBL" id="RWX81436.1"/>
    </source>
</evidence>
<dbReference type="RefSeq" id="WP_128441260.1">
    <property type="nucleotide sequence ID" value="NZ_SBIP01000001.1"/>
</dbReference>
<keyword evidence="8" id="KW-1185">Reference proteome</keyword>
<dbReference type="AlphaFoldDB" id="A0A444LM82"/>
<evidence type="ECO:0000256" key="3">
    <source>
        <dbReference type="ARBA" id="ARBA00022448"/>
    </source>
</evidence>
<dbReference type="InterPro" id="IPR006059">
    <property type="entry name" value="SBP"/>
</dbReference>
<evidence type="ECO:0000313" key="8">
    <source>
        <dbReference type="Proteomes" id="UP000287687"/>
    </source>
</evidence>
<dbReference type="PANTHER" id="PTHR30006">
    <property type="entry name" value="THIAMINE-BINDING PERIPLASMIC PROTEIN-RELATED"/>
    <property type="match status" value="1"/>
</dbReference>
<evidence type="ECO:0000256" key="6">
    <source>
        <dbReference type="SAM" id="SignalP"/>
    </source>
</evidence>
<protein>
    <submittedName>
        <fullName evidence="7">Extracellular solute-binding protein</fullName>
    </submittedName>
</protein>
<reference evidence="7 8" key="1">
    <citation type="submission" date="2019-01" db="EMBL/GenBank/DDBJ databases">
        <title>The draft genome of Rhizobium sp. 24NR.</title>
        <authorList>
            <person name="Liu L."/>
            <person name="Liang L."/>
            <person name="Shi S."/>
            <person name="Xu L."/>
            <person name="Wang X."/>
            <person name="Li L."/>
            <person name="Zhang X."/>
        </authorList>
    </citation>
    <scope>NUCLEOTIDE SEQUENCE [LARGE SCALE GENOMIC DNA]</scope>
    <source>
        <strain evidence="7 8">24NR</strain>
    </source>
</reference>
<dbReference type="Proteomes" id="UP000287687">
    <property type="component" value="Unassembled WGS sequence"/>
</dbReference>
<dbReference type="EMBL" id="SBIP01000001">
    <property type="protein sequence ID" value="RWX81436.1"/>
    <property type="molecule type" value="Genomic_DNA"/>
</dbReference>
<evidence type="ECO:0000256" key="5">
    <source>
        <dbReference type="ARBA" id="ARBA00022764"/>
    </source>
</evidence>
<dbReference type="GO" id="GO:0015888">
    <property type="term" value="P:thiamine transport"/>
    <property type="evidence" value="ECO:0007669"/>
    <property type="project" value="TreeGrafter"/>
</dbReference>
<gene>
    <name evidence="7" type="ORF">EPK99_03835</name>
</gene>
<dbReference type="GO" id="GO:0030288">
    <property type="term" value="C:outer membrane-bounded periplasmic space"/>
    <property type="evidence" value="ECO:0007669"/>
    <property type="project" value="TreeGrafter"/>
</dbReference>
<comment type="similarity">
    <text evidence="2">Belongs to the bacterial solute-binding protein 1 family.</text>
</comment>
<dbReference type="SUPFAM" id="SSF53850">
    <property type="entry name" value="Periplasmic binding protein-like II"/>
    <property type="match status" value="1"/>
</dbReference>
<name>A0A444LM82_9HYPH</name>
<feature type="signal peptide" evidence="6">
    <location>
        <begin position="1"/>
        <end position="25"/>
    </location>
</feature>
<dbReference type="OrthoDB" id="9815444at2"/>
<evidence type="ECO:0000256" key="4">
    <source>
        <dbReference type="ARBA" id="ARBA00022729"/>
    </source>
</evidence>
<dbReference type="Gene3D" id="3.40.190.10">
    <property type="entry name" value="Periplasmic binding protein-like II"/>
    <property type="match status" value="2"/>
</dbReference>
<comment type="caution">
    <text evidence="7">The sequence shown here is derived from an EMBL/GenBank/DDBJ whole genome shotgun (WGS) entry which is preliminary data.</text>
</comment>
<evidence type="ECO:0000256" key="1">
    <source>
        <dbReference type="ARBA" id="ARBA00004418"/>
    </source>
</evidence>
<dbReference type="PANTHER" id="PTHR30006:SF3">
    <property type="entry name" value="THIAMINE-BINDING PERIPLASMIC PROTEIN"/>
    <property type="match status" value="1"/>
</dbReference>
<dbReference type="GO" id="GO:0030975">
    <property type="term" value="F:thiamine binding"/>
    <property type="evidence" value="ECO:0007669"/>
    <property type="project" value="TreeGrafter"/>
</dbReference>
<comment type="subcellular location">
    <subcellularLocation>
        <location evidence="1">Periplasm</location>
    </subcellularLocation>
</comment>
<evidence type="ECO:0000256" key="2">
    <source>
        <dbReference type="ARBA" id="ARBA00008520"/>
    </source>
</evidence>
<organism evidence="7 8">
    <name type="scientific">Neorhizobium lilium</name>
    <dbReference type="NCBI Taxonomy" id="2503024"/>
    <lineage>
        <taxon>Bacteria</taxon>
        <taxon>Pseudomonadati</taxon>
        <taxon>Pseudomonadota</taxon>
        <taxon>Alphaproteobacteria</taxon>
        <taxon>Hyphomicrobiales</taxon>
        <taxon>Rhizobiaceae</taxon>
        <taxon>Rhizobium/Agrobacterium group</taxon>
        <taxon>Neorhizobium</taxon>
    </lineage>
</organism>
<proteinExistence type="inferred from homology"/>